<evidence type="ECO:0000259" key="12">
    <source>
        <dbReference type="Pfam" id="PF03188"/>
    </source>
</evidence>
<keyword evidence="14" id="KW-1185">Reference proteome</keyword>
<dbReference type="PANTHER" id="PTHR15422">
    <property type="entry name" value="OS05G0565100 PROTEIN"/>
    <property type="match status" value="1"/>
</dbReference>
<comment type="cofactor">
    <cofactor evidence="1">
        <name>heme b</name>
        <dbReference type="ChEBI" id="CHEBI:60344"/>
    </cofactor>
</comment>
<feature type="transmembrane region" description="Helical" evidence="11">
    <location>
        <begin position="6"/>
        <end position="23"/>
    </location>
</feature>
<reference evidence="13" key="1">
    <citation type="submission" date="2020-05" db="EMBL/GenBank/DDBJ databases">
        <title>Phylogenomic resolution of chytrid fungi.</title>
        <authorList>
            <person name="Stajich J.E."/>
            <person name="Amses K."/>
            <person name="Simmons R."/>
            <person name="Seto K."/>
            <person name="Myers J."/>
            <person name="Bonds A."/>
            <person name="Quandt C.A."/>
            <person name="Barry K."/>
            <person name="Liu P."/>
            <person name="Grigoriev I."/>
            <person name="Longcore J.E."/>
            <person name="James T.Y."/>
        </authorList>
    </citation>
    <scope>NUCLEOTIDE SEQUENCE</scope>
    <source>
        <strain evidence="13">JEL0513</strain>
    </source>
</reference>
<keyword evidence="3" id="KW-0813">Transport</keyword>
<keyword evidence="6" id="KW-0479">Metal-binding</keyword>
<comment type="subcellular location">
    <subcellularLocation>
        <location evidence="2">Membrane</location>
        <topology evidence="2">Multi-pass membrane protein</topology>
    </subcellularLocation>
</comment>
<evidence type="ECO:0000256" key="6">
    <source>
        <dbReference type="ARBA" id="ARBA00022723"/>
    </source>
</evidence>
<evidence type="ECO:0000256" key="11">
    <source>
        <dbReference type="SAM" id="Phobius"/>
    </source>
</evidence>
<accession>A0AAD5XDL2</accession>
<evidence type="ECO:0000256" key="9">
    <source>
        <dbReference type="ARBA" id="ARBA00023004"/>
    </source>
</evidence>
<dbReference type="InterPro" id="IPR006593">
    <property type="entry name" value="Cyt_b561/ferric_Rdtase_TM"/>
</dbReference>
<evidence type="ECO:0000313" key="13">
    <source>
        <dbReference type="EMBL" id="KAJ3122307.1"/>
    </source>
</evidence>
<name>A0AAD5XDL2_9FUNG</name>
<comment type="caution">
    <text evidence="13">The sequence shown here is derived from an EMBL/GenBank/DDBJ whole genome shotgun (WGS) entry which is preliminary data.</text>
</comment>
<sequence length="217" mass="23836">MIKTALIAWLTIAMVILAYPYALEWQLYSLHPLGMALFAWSSGTAAIVLSFPTKPTPSTAANKTANAHTSRVKTHALLGFVAFVSVAIGFAAIYANKIRQNKLHFQSYHGISGLVLFTLVIAVSTLGGALHYFPVAVFGSLLHSKRYIFLKRYAGYAALTLSLYTFSLGLLMHSTEERISSTLRLFIFSSVLTTLVSTTWNFLVGQNQIKPASQRTK</sequence>
<keyword evidence="7" id="KW-0249">Electron transport</keyword>
<dbReference type="PANTHER" id="PTHR15422:SF45">
    <property type="entry name" value="CYTOCHROME B561 DOMAIN-CONTAINING PROTEIN"/>
    <property type="match status" value="1"/>
</dbReference>
<feature type="transmembrane region" description="Helical" evidence="11">
    <location>
        <begin position="183"/>
        <end position="203"/>
    </location>
</feature>
<evidence type="ECO:0000313" key="14">
    <source>
        <dbReference type="Proteomes" id="UP001211907"/>
    </source>
</evidence>
<feature type="transmembrane region" description="Helical" evidence="11">
    <location>
        <begin position="108"/>
        <end position="133"/>
    </location>
</feature>
<dbReference type="Proteomes" id="UP001211907">
    <property type="component" value="Unassembled WGS sequence"/>
</dbReference>
<dbReference type="GO" id="GO:0140575">
    <property type="term" value="F:transmembrane monodehydroascorbate reductase activity"/>
    <property type="evidence" value="ECO:0007669"/>
    <property type="project" value="InterPro"/>
</dbReference>
<keyword evidence="10 11" id="KW-0472">Membrane</keyword>
<dbReference type="AlphaFoldDB" id="A0AAD5XDL2"/>
<feature type="transmembrane region" description="Helical" evidence="11">
    <location>
        <begin position="30"/>
        <end position="51"/>
    </location>
</feature>
<keyword evidence="8 11" id="KW-1133">Transmembrane helix</keyword>
<evidence type="ECO:0000256" key="2">
    <source>
        <dbReference type="ARBA" id="ARBA00004141"/>
    </source>
</evidence>
<keyword evidence="5 11" id="KW-0812">Transmembrane</keyword>
<organism evidence="13 14">
    <name type="scientific">Physocladia obscura</name>
    <dbReference type="NCBI Taxonomy" id="109957"/>
    <lineage>
        <taxon>Eukaryota</taxon>
        <taxon>Fungi</taxon>
        <taxon>Fungi incertae sedis</taxon>
        <taxon>Chytridiomycota</taxon>
        <taxon>Chytridiomycota incertae sedis</taxon>
        <taxon>Chytridiomycetes</taxon>
        <taxon>Chytridiales</taxon>
        <taxon>Chytriomycetaceae</taxon>
        <taxon>Physocladia</taxon>
    </lineage>
</organism>
<keyword evidence="9" id="KW-0408">Iron</keyword>
<dbReference type="GO" id="GO:0016020">
    <property type="term" value="C:membrane"/>
    <property type="evidence" value="ECO:0007669"/>
    <property type="project" value="UniProtKB-SubCell"/>
</dbReference>
<feature type="transmembrane region" description="Helical" evidence="11">
    <location>
        <begin position="76"/>
        <end position="96"/>
    </location>
</feature>
<dbReference type="InterPro" id="IPR045150">
    <property type="entry name" value="CYB561D1/2"/>
</dbReference>
<feature type="transmembrane region" description="Helical" evidence="11">
    <location>
        <begin position="153"/>
        <end position="171"/>
    </location>
</feature>
<evidence type="ECO:0000256" key="1">
    <source>
        <dbReference type="ARBA" id="ARBA00001970"/>
    </source>
</evidence>
<dbReference type="Gene3D" id="1.20.120.1770">
    <property type="match status" value="1"/>
</dbReference>
<evidence type="ECO:0000256" key="5">
    <source>
        <dbReference type="ARBA" id="ARBA00022692"/>
    </source>
</evidence>
<evidence type="ECO:0000256" key="4">
    <source>
        <dbReference type="ARBA" id="ARBA00022617"/>
    </source>
</evidence>
<dbReference type="GO" id="GO:0046872">
    <property type="term" value="F:metal ion binding"/>
    <property type="evidence" value="ECO:0007669"/>
    <property type="project" value="UniProtKB-KW"/>
</dbReference>
<feature type="domain" description="Cytochrome b561" evidence="12">
    <location>
        <begin position="66"/>
        <end position="172"/>
    </location>
</feature>
<protein>
    <recommendedName>
        <fullName evidence="12">Cytochrome b561 domain-containing protein</fullName>
    </recommendedName>
</protein>
<dbReference type="EMBL" id="JADGJH010000819">
    <property type="protein sequence ID" value="KAJ3122307.1"/>
    <property type="molecule type" value="Genomic_DNA"/>
</dbReference>
<proteinExistence type="predicted"/>
<dbReference type="Pfam" id="PF03188">
    <property type="entry name" value="Cytochrom_B561"/>
    <property type="match status" value="1"/>
</dbReference>
<evidence type="ECO:0000256" key="3">
    <source>
        <dbReference type="ARBA" id="ARBA00022448"/>
    </source>
</evidence>
<keyword evidence="4" id="KW-0349">Heme</keyword>
<evidence type="ECO:0000256" key="8">
    <source>
        <dbReference type="ARBA" id="ARBA00022989"/>
    </source>
</evidence>
<gene>
    <name evidence="13" type="ORF">HK100_012044</name>
</gene>
<evidence type="ECO:0000256" key="7">
    <source>
        <dbReference type="ARBA" id="ARBA00022982"/>
    </source>
</evidence>
<evidence type="ECO:0000256" key="10">
    <source>
        <dbReference type="ARBA" id="ARBA00023136"/>
    </source>
</evidence>